<dbReference type="Gene3D" id="3.90.226.10">
    <property type="entry name" value="2-enoyl-CoA Hydratase, Chain A, domain 1"/>
    <property type="match status" value="1"/>
</dbReference>
<evidence type="ECO:0000313" key="1">
    <source>
        <dbReference type="EMBL" id="AMY12655.1"/>
    </source>
</evidence>
<dbReference type="InterPro" id="IPR029045">
    <property type="entry name" value="ClpP/crotonase-like_dom_sf"/>
</dbReference>
<dbReference type="AlphaFoldDB" id="A0A143PVD8"/>
<dbReference type="OrthoDB" id="9807606at2"/>
<organism evidence="1 2">
    <name type="scientific">Luteitalea pratensis</name>
    <dbReference type="NCBI Taxonomy" id="1855912"/>
    <lineage>
        <taxon>Bacteria</taxon>
        <taxon>Pseudomonadati</taxon>
        <taxon>Acidobacteriota</taxon>
        <taxon>Vicinamibacteria</taxon>
        <taxon>Vicinamibacterales</taxon>
        <taxon>Vicinamibacteraceae</taxon>
        <taxon>Luteitalea</taxon>
    </lineage>
</organism>
<dbReference type="InterPro" id="IPR001753">
    <property type="entry name" value="Enoyl-CoA_hydra/iso"/>
</dbReference>
<dbReference type="Pfam" id="PF00378">
    <property type="entry name" value="ECH_1"/>
    <property type="match status" value="1"/>
</dbReference>
<reference evidence="1 2" key="1">
    <citation type="journal article" date="2016" name="Genome Announc.">
        <title>First Complete Genome Sequence of a Subdivision 6 Acidobacterium Strain.</title>
        <authorList>
            <person name="Huang S."/>
            <person name="Vieira S."/>
            <person name="Bunk B."/>
            <person name="Riedel T."/>
            <person name="Sproer C."/>
            <person name="Overmann J."/>
        </authorList>
    </citation>
    <scope>NUCLEOTIDE SEQUENCE [LARGE SCALE GENOMIC DNA]</scope>
    <source>
        <strain evidence="2">DSM 100886 HEG_-6_39</strain>
    </source>
</reference>
<dbReference type="RefSeq" id="WP_157899844.1">
    <property type="nucleotide sequence ID" value="NZ_CP015136.1"/>
</dbReference>
<dbReference type="KEGG" id="abac:LuPra_05936"/>
<dbReference type="CDD" id="cd06558">
    <property type="entry name" value="crotonase-like"/>
    <property type="match status" value="1"/>
</dbReference>
<sequence length="256" mass="27907">MQHITLEREEGILVVTLSRGKANALTCEMVDELQQALNHAAADDRTHGVVVTSATAKMFCGGFDVEEVFGYAPDKLKRYMARFIRLFDTLRHLPKPTVAGLNGHTYAGGSILALACDERVMAEGDFQFALNEVSLGVVLPARIVQALAAVVPGPTARQMFLEGHAWRAQGAQEHGIVDELVPPSSVRHRALTIARQLASKPPRAFAAHKRALVEAGGGPAYTPEEIEAMAAEFSAVWFDEECQCYRDLLVSRLQAK</sequence>
<keyword evidence="1" id="KW-0456">Lyase</keyword>
<dbReference type="EC" id="4.2.1.17" evidence="1"/>
<accession>A0A143PVD8</accession>
<dbReference type="PANTHER" id="PTHR11941:SF54">
    <property type="entry name" value="ENOYL-COA HYDRATASE, MITOCHONDRIAL"/>
    <property type="match status" value="1"/>
</dbReference>
<dbReference type="SUPFAM" id="SSF52096">
    <property type="entry name" value="ClpP/crotonase"/>
    <property type="match status" value="1"/>
</dbReference>
<name>A0A143PVD8_LUTPR</name>
<dbReference type="GO" id="GO:0004300">
    <property type="term" value="F:enoyl-CoA hydratase activity"/>
    <property type="evidence" value="ECO:0007669"/>
    <property type="project" value="UniProtKB-EC"/>
</dbReference>
<dbReference type="STRING" id="1855912.LuPra_05936"/>
<keyword evidence="2" id="KW-1185">Reference proteome</keyword>
<dbReference type="Proteomes" id="UP000076079">
    <property type="component" value="Chromosome"/>
</dbReference>
<proteinExistence type="predicted"/>
<dbReference type="PANTHER" id="PTHR11941">
    <property type="entry name" value="ENOYL-COA HYDRATASE-RELATED"/>
    <property type="match status" value="1"/>
</dbReference>
<protein>
    <submittedName>
        <fullName evidence="1">2,3-dehydroadipyl-CoA hydratase</fullName>
        <ecNumber evidence="1">4.2.1.17</ecNumber>
    </submittedName>
</protein>
<evidence type="ECO:0000313" key="2">
    <source>
        <dbReference type="Proteomes" id="UP000076079"/>
    </source>
</evidence>
<gene>
    <name evidence="1" type="primary">paaF_2</name>
    <name evidence="1" type="ORF">LuPra_05936</name>
</gene>
<dbReference type="GO" id="GO:0006635">
    <property type="term" value="P:fatty acid beta-oxidation"/>
    <property type="evidence" value="ECO:0007669"/>
    <property type="project" value="TreeGrafter"/>
</dbReference>
<dbReference type="EMBL" id="CP015136">
    <property type="protein sequence ID" value="AMY12655.1"/>
    <property type="molecule type" value="Genomic_DNA"/>
</dbReference>
<reference evidence="2" key="2">
    <citation type="submission" date="2016-04" db="EMBL/GenBank/DDBJ databases">
        <title>First Complete Genome Sequence of a Subdivision 6 Acidobacterium.</title>
        <authorList>
            <person name="Huang S."/>
            <person name="Vieira S."/>
            <person name="Bunk B."/>
            <person name="Riedel T."/>
            <person name="Sproeer C."/>
            <person name="Overmann J."/>
        </authorList>
    </citation>
    <scope>NUCLEOTIDE SEQUENCE [LARGE SCALE GENOMIC DNA]</scope>
    <source>
        <strain evidence="2">DSM 100886 HEG_-6_39</strain>
    </source>
</reference>